<dbReference type="Proteomes" id="UP001499979">
    <property type="component" value="Unassembled WGS sequence"/>
</dbReference>
<name>A0ABN1UG42_9ACTN</name>
<gene>
    <name evidence="3" type="ORF">GCM10009606_27160</name>
</gene>
<evidence type="ECO:0000256" key="1">
    <source>
        <dbReference type="SAM" id="MobiDB-lite"/>
    </source>
</evidence>
<evidence type="ECO:0000313" key="3">
    <source>
        <dbReference type="EMBL" id="GAA1146837.1"/>
    </source>
</evidence>
<keyword evidence="4" id="KW-1185">Reference proteome</keyword>
<evidence type="ECO:0000313" key="4">
    <source>
        <dbReference type="Proteomes" id="UP001499979"/>
    </source>
</evidence>
<feature type="domain" description="Hemerythrin-like" evidence="2">
    <location>
        <begin position="30"/>
        <end position="159"/>
    </location>
</feature>
<reference evidence="3 4" key="1">
    <citation type="journal article" date="2019" name="Int. J. Syst. Evol. Microbiol.">
        <title>The Global Catalogue of Microorganisms (GCM) 10K type strain sequencing project: providing services to taxonomists for standard genome sequencing and annotation.</title>
        <authorList>
            <consortium name="The Broad Institute Genomics Platform"/>
            <consortium name="The Broad Institute Genome Sequencing Center for Infectious Disease"/>
            <person name="Wu L."/>
            <person name="Ma J."/>
        </authorList>
    </citation>
    <scope>NUCLEOTIDE SEQUENCE [LARGE SCALE GENOMIC DNA]</scope>
    <source>
        <strain evidence="3 4">JCM 11813</strain>
    </source>
</reference>
<dbReference type="EMBL" id="BAAAJE010000014">
    <property type="protein sequence ID" value="GAA1146837.1"/>
    <property type="molecule type" value="Genomic_DNA"/>
</dbReference>
<organism evidence="3 4">
    <name type="scientific">Nocardioides aquiterrae</name>
    <dbReference type="NCBI Taxonomy" id="203799"/>
    <lineage>
        <taxon>Bacteria</taxon>
        <taxon>Bacillati</taxon>
        <taxon>Actinomycetota</taxon>
        <taxon>Actinomycetes</taxon>
        <taxon>Propionibacteriales</taxon>
        <taxon>Nocardioidaceae</taxon>
        <taxon>Nocardioides</taxon>
    </lineage>
</organism>
<sequence length="237" mass="26618">MMTTAPQAWPRQLRLPGQAAAPEGPVDMQTMYLMHHAFRRDLDAFADAVRHTPAGDRRTWQALAARWELFAEVLHKHHSAEDDHVWPALVRVGTPEDVAVLDAMAAEHGEIDPLLESCAAGFRRLATRADEDARAALAVRVCAARESLRRHLAHEESEAIAIVQRLVTAERWHQIEAEIEKGGSLREAARIVPWIGHGVPRETLERVLDGAPAPLKVIWTLTHRGFARREARTFRYA</sequence>
<dbReference type="Gene3D" id="1.20.120.520">
    <property type="entry name" value="nmb1532 protein domain like"/>
    <property type="match status" value="1"/>
</dbReference>
<comment type="caution">
    <text evidence="3">The sequence shown here is derived from an EMBL/GenBank/DDBJ whole genome shotgun (WGS) entry which is preliminary data.</text>
</comment>
<proteinExistence type="predicted"/>
<accession>A0ABN1UG42</accession>
<dbReference type="InterPro" id="IPR012312">
    <property type="entry name" value="Hemerythrin-like"/>
</dbReference>
<dbReference type="CDD" id="cd12108">
    <property type="entry name" value="Hr-like"/>
    <property type="match status" value="1"/>
</dbReference>
<evidence type="ECO:0000259" key="2">
    <source>
        <dbReference type="Pfam" id="PF01814"/>
    </source>
</evidence>
<protein>
    <recommendedName>
        <fullName evidence="2">Hemerythrin-like domain-containing protein</fullName>
    </recommendedName>
</protein>
<dbReference type="Pfam" id="PF01814">
    <property type="entry name" value="Hemerythrin"/>
    <property type="match status" value="1"/>
</dbReference>
<feature type="region of interest" description="Disordered" evidence="1">
    <location>
        <begin position="1"/>
        <end position="21"/>
    </location>
</feature>